<comment type="function">
    <text evidence="15">Catalyzes the hydrolysis of N-succinyl-L,L-diaminopimelic acid (SDAP), forming succinate and LL-2,6-diaminopimelate (DAP), an intermediate involved in the bacterial biosynthesis of lysine and meso-diaminopimelic acid, an essential component of bacterial cell walls.</text>
</comment>
<dbReference type="SUPFAM" id="SSF53187">
    <property type="entry name" value="Zn-dependent exopeptidases"/>
    <property type="match status" value="1"/>
</dbReference>
<dbReference type="CDD" id="cd03891">
    <property type="entry name" value="M20_DapE_proteobac"/>
    <property type="match status" value="1"/>
</dbReference>
<dbReference type="GO" id="GO:0009014">
    <property type="term" value="F:succinyl-diaminopimelate desuccinylase activity"/>
    <property type="evidence" value="ECO:0007669"/>
    <property type="project" value="UniProtKB-UniRule"/>
</dbReference>
<feature type="binding site" evidence="15">
    <location>
        <position position="150"/>
    </location>
    <ligand>
        <name>Zn(2+)</name>
        <dbReference type="ChEBI" id="CHEBI:29105"/>
        <label>2</label>
    </ligand>
</feature>
<feature type="binding site" evidence="15">
    <location>
        <position position="82"/>
    </location>
    <ligand>
        <name>Zn(2+)</name>
        <dbReference type="ChEBI" id="CHEBI:29105"/>
        <label>1</label>
    </ligand>
</feature>
<dbReference type="InterPro" id="IPR001261">
    <property type="entry name" value="ArgE/DapE_CS"/>
</dbReference>
<evidence type="ECO:0000313" key="18">
    <source>
        <dbReference type="EMBL" id="RUO22222.1"/>
    </source>
</evidence>
<dbReference type="InterPro" id="IPR002933">
    <property type="entry name" value="Peptidase_M20"/>
</dbReference>
<evidence type="ECO:0000256" key="2">
    <source>
        <dbReference type="ARBA" id="ARBA00006746"/>
    </source>
</evidence>
<dbReference type="GO" id="GO:0019877">
    <property type="term" value="P:diaminopimelate biosynthetic process"/>
    <property type="evidence" value="ECO:0007669"/>
    <property type="project" value="UniProtKB-UniRule"/>
</dbReference>
<feature type="binding site" evidence="15">
    <location>
        <position position="364"/>
    </location>
    <ligand>
        <name>Zn(2+)</name>
        <dbReference type="ChEBI" id="CHEBI:29105"/>
        <label>2</label>
    </ligand>
</feature>
<keyword evidence="19" id="KW-1185">Reference proteome</keyword>
<keyword evidence="7 15" id="KW-0479">Metal-binding</keyword>
<dbReference type="InterPro" id="IPR036264">
    <property type="entry name" value="Bact_exopeptidase_dim_dom"/>
</dbReference>
<sequence>MKVNGRSVSVDKSYDVDHPTLVLARELISRRSVTPNDAACQHLLAERLAPLGFDIESMVFADTTNMWARRNKSGPVFCFAGHTDVVPAGDENDWDTPPFQPVDKQGVLYGRGAADMKGSLAAMIVATERFLHNYPEHAGSLAFLITSDEEGPFINGTVKVIETLEKRNEKITWCLVGEPSSTNYCGDVVKYGRRGSLTGHLTVKGIQGHVAYPHLARNPVHQAAPALAELASEVWDEGNEAFPPTSFQIVDIQAGTGATNVVPGKVKIAFNLRFSTESTAESIKSRILAILDKHELTYEINWALNGLPFLTDHGELVSATRAAVKTVIGSEPEFSTAGGTSDGRFIAPTGAQVIELGPVNATIHKVNENVSHRDLIDLTDMYEQILFNMLVRNEGANANSGNHRGKDTEASGVAANNSGTTDSEIKGSGDKNSPSFGHSGP</sequence>
<evidence type="ECO:0000256" key="13">
    <source>
        <dbReference type="ARBA" id="ARBA00031891"/>
    </source>
</evidence>
<accession>A0A432VZQ9</accession>
<evidence type="ECO:0000256" key="1">
    <source>
        <dbReference type="ARBA" id="ARBA00005130"/>
    </source>
</evidence>
<keyword evidence="9 15" id="KW-0862">Zinc</keyword>
<name>A0A432VZQ9_9GAMM</name>
<dbReference type="NCBIfam" id="NF009557">
    <property type="entry name" value="PRK13009.1"/>
    <property type="match status" value="1"/>
</dbReference>
<dbReference type="Proteomes" id="UP000288395">
    <property type="component" value="Unassembled WGS sequence"/>
</dbReference>
<dbReference type="GO" id="GO:0006526">
    <property type="term" value="P:L-arginine biosynthetic process"/>
    <property type="evidence" value="ECO:0007669"/>
    <property type="project" value="TreeGrafter"/>
</dbReference>
<dbReference type="InterPro" id="IPR011650">
    <property type="entry name" value="Peptidase_M20_dimer"/>
</dbReference>
<reference evidence="19" key="1">
    <citation type="journal article" date="2018" name="Front. Microbiol.">
        <title>Genome-Based Analysis Reveals the Taxonomy and Diversity of the Family Idiomarinaceae.</title>
        <authorList>
            <person name="Liu Y."/>
            <person name="Lai Q."/>
            <person name="Shao Z."/>
        </authorList>
    </citation>
    <scope>NUCLEOTIDE SEQUENCE [LARGE SCALE GENOMIC DNA]</scope>
    <source>
        <strain evidence="19">GBPy7</strain>
    </source>
</reference>
<dbReference type="PANTHER" id="PTHR43808">
    <property type="entry name" value="ACETYLORNITHINE DEACETYLASE"/>
    <property type="match status" value="1"/>
</dbReference>
<evidence type="ECO:0000256" key="12">
    <source>
        <dbReference type="ARBA" id="ARBA00023285"/>
    </source>
</evidence>
<feature type="active site" evidence="15">
    <location>
        <position position="84"/>
    </location>
</feature>
<proteinExistence type="inferred from homology"/>
<comment type="subunit">
    <text evidence="3 15">Homodimer.</text>
</comment>
<comment type="caution">
    <text evidence="18">The sequence shown here is derived from an EMBL/GenBank/DDBJ whole genome shotgun (WGS) entry which is preliminary data.</text>
</comment>
<feature type="region of interest" description="Disordered" evidence="16">
    <location>
        <begin position="398"/>
        <end position="441"/>
    </location>
</feature>
<feature type="domain" description="Peptidase M20 dimerisation" evidence="17">
    <location>
        <begin position="191"/>
        <end position="298"/>
    </location>
</feature>
<evidence type="ECO:0000256" key="15">
    <source>
        <dbReference type="HAMAP-Rule" id="MF_01690"/>
    </source>
</evidence>
<feature type="active site" description="Proton acceptor" evidence="15">
    <location>
        <position position="149"/>
    </location>
</feature>
<evidence type="ECO:0000256" key="14">
    <source>
        <dbReference type="ARBA" id="ARBA00051301"/>
    </source>
</evidence>
<dbReference type="FunFam" id="3.40.630.10:FF:000005">
    <property type="entry name" value="Succinyl-diaminopimelate desuccinylase"/>
    <property type="match status" value="1"/>
</dbReference>
<evidence type="ECO:0000256" key="7">
    <source>
        <dbReference type="ARBA" id="ARBA00022723"/>
    </source>
</evidence>
<dbReference type="GO" id="GO:0009089">
    <property type="term" value="P:lysine biosynthetic process via diaminopimelate"/>
    <property type="evidence" value="ECO:0007669"/>
    <property type="project" value="UniProtKB-UniRule"/>
</dbReference>
<evidence type="ECO:0000256" key="11">
    <source>
        <dbReference type="ARBA" id="ARBA00023154"/>
    </source>
</evidence>
<keyword evidence="11 15" id="KW-0457">Lysine biosynthesis</keyword>
<evidence type="ECO:0000256" key="3">
    <source>
        <dbReference type="ARBA" id="ARBA00011738"/>
    </source>
</evidence>
<evidence type="ECO:0000256" key="6">
    <source>
        <dbReference type="ARBA" id="ARBA00022605"/>
    </source>
</evidence>
<dbReference type="Gene3D" id="3.40.630.10">
    <property type="entry name" value="Zn peptidases"/>
    <property type="match status" value="2"/>
</dbReference>
<gene>
    <name evidence="15" type="primary">dapE</name>
    <name evidence="18" type="ORF">CWE08_03270</name>
</gene>
<dbReference type="OrthoDB" id="9809784at2"/>
<dbReference type="HAMAP" id="MF_01690">
    <property type="entry name" value="DapE"/>
    <property type="match status" value="1"/>
</dbReference>
<dbReference type="SUPFAM" id="SSF55031">
    <property type="entry name" value="Bacterial exopeptidase dimerisation domain"/>
    <property type="match status" value="1"/>
</dbReference>
<dbReference type="InterPro" id="IPR005941">
    <property type="entry name" value="DapE_proteobac"/>
</dbReference>
<dbReference type="NCBIfam" id="TIGR01246">
    <property type="entry name" value="dapE_proteo"/>
    <property type="match status" value="1"/>
</dbReference>
<protein>
    <recommendedName>
        <fullName evidence="5 15">Succinyl-diaminopimelate desuccinylase</fullName>
        <shortName evidence="15">SDAP desuccinylase</shortName>
        <ecNumber evidence="4 15">3.5.1.18</ecNumber>
    </recommendedName>
    <alternativeName>
        <fullName evidence="13 15">N-succinyl-LL-2,6-diaminoheptanedioate amidohydrolase</fullName>
    </alternativeName>
</protein>
<dbReference type="FunFam" id="3.30.70.360:FF:000011">
    <property type="entry name" value="Succinyl-diaminopimelate desuccinylase"/>
    <property type="match status" value="1"/>
</dbReference>
<feature type="binding site" evidence="15">
    <location>
        <position position="178"/>
    </location>
    <ligand>
        <name>Zn(2+)</name>
        <dbReference type="ChEBI" id="CHEBI:29105"/>
        <label>1</label>
    </ligand>
</feature>
<evidence type="ECO:0000313" key="19">
    <source>
        <dbReference type="Proteomes" id="UP000288395"/>
    </source>
</evidence>
<evidence type="ECO:0000256" key="4">
    <source>
        <dbReference type="ARBA" id="ARBA00011921"/>
    </source>
</evidence>
<feature type="binding site" evidence="15">
    <location>
        <position position="115"/>
    </location>
    <ligand>
        <name>Zn(2+)</name>
        <dbReference type="ChEBI" id="CHEBI:29105"/>
        <label>2</label>
    </ligand>
</feature>
<keyword evidence="6 15" id="KW-0028">Amino-acid biosynthesis</keyword>
<comment type="cofactor">
    <cofactor evidence="15">
        <name>Zn(2+)</name>
        <dbReference type="ChEBI" id="CHEBI:29105"/>
    </cofactor>
    <cofactor evidence="15">
        <name>Co(2+)</name>
        <dbReference type="ChEBI" id="CHEBI:48828"/>
    </cofactor>
    <text evidence="15">Binds 2 Zn(2+) or Co(2+) ions per subunit.</text>
</comment>
<dbReference type="GO" id="GO:0050897">
    <property type="term" value="F:cobalt ion binding"/>
    <property type="evidence" value="ECO:0007669"/>
    <property type="project" value="UniProtKB-UniRule"/>
</dbReference>
<feature type="binding site" evidence="15">
    <location>
        <position position="115"/>
    </location>
    <ligand>
        <name>Zn(2+)</name>
        <dbReference type="ChEBI" id="CHEBI:29105"/>
        <label>1</label>
    </ligand>
</feature>
<dbReference type="PROSITE" id="PS00759">
    <property type="entry name" value="ARGE_DAPE_CPG2_2"/>
    <property type="match status" value="1"/>
</dbReference>
<organism evidence="18 19">
    <name type="scientific">Aliidiomarina iranensis</name>
    <dbReference type="NCBI Taxonomy" id="1434071"/>
    <lineage>
        <taxon>Bacteria</taxon>
        <taxon>Pseudomonadati</taxon>
        <taxon>Pseudomonadota</taxon>
        <taxon>Gammaproteobacteria</taxon>
        <taxon>Alteromonadales</taxon>
        <taxon>Idiomarinaceae</taxon>
        <taxon>Aliidiomarina</taxon>
    </lineage>
</organism>
<evidence type="ECO:0000259" key="17">
    <source>
        <dbReference type="Pfam" id="PF07687"/>
    </source>
</evidence>
<feature type="compositionally biased region" description="Polar residues" evidence="16">
    <location>
        <begin position="430"/>
        <end position="441"/>
    </location>
</feature>
<dbReference type="Pfam" id="PF01546">
    <property type="entry name" value="Peptidase_M20"/>
    <property type="match status" value="1"/>
</dbReference>
<dbReference type="InterPro" id="IPR050072">
    <property type="entry name" value="Peptidase_M20A"/>
</dbReference>
<dbReference type="PANTHER" id="PTHR43808:SF31">
    <property type="entry name" value="N-ACETYL-L-CITRULLINE DEACETYLASE"/>
    <property type="match status" value="1"/>
</dbReference>
<keyword evidence="10 15" id="KW-0220">Diaminopimelate biosynthesis</keyword>
<dbReference type="UniPathway" id="UPA00034">
    <property type="reaction ID" value="UER00021"/>
</dbReference>
<dbReference type="GO" id="GO:0008270">
    <property type="term" value="F:zinc ion binding"/>
    <property type="evidence" value="ECO:0007669"/>
    <property type="project" value="UniProtKB-UniRule"/>
</dbReference>
<evidence type="ECO:0000256" key="16">
    <source>
        <dbReference type="SAM" id="MobiDB-lite"/>
    </source>
</evidence>
<comment type="similarity">
    <text evidence="2 15">Belongs to the peptidase M20A family. DapE subfamily.</text>
</comment>
<keyword evidence="12 15" id="KW-0170">Cobalt</keyword>
<dbReference type="EC" id="3.5.1.18" evidence="4 15"/>
<keyword evidence="8 15" id="KW-0378">Hydrolase</keyword>
<dbReference type="GO" id="GO:0008777">
    <property type="term" value="F:acetylornithine deacetylase activity"/>
    <property type="evidence" value="ECO:0007669"/>
    <property type="project" value="TreeGrafter"/>
</dbReference>
<evidence type="ECO:0000256" key="10">
    <source>
        <dbReference type="ARBA" id="ARBA00022915"/>
    </source>
</evidence>
<comment type="pathway">
    <text evidence="1 15">Amino-acid biosynthesis; L-lysine biosynthesis via DAP pathway; LL-2,6-diaminopimelate from (S)-tetrahydrodipicolinate (succinylase route): step 3/3.</text>
</comment>
<dbReference type="Pfam" id="PF07687">
    <property type="entry name" value="M20_dimer"/>
    <property type="match status" value="1"/>
</dbReference>
<comment type="catalytic activity">
    <reaction evidence="14 15">
        <text>N-succinyl-(2S,6S)-2,6-diaminopimelate + H2O = (2S,6S)-2,6-diaminopimelate + succinate</text>
        <dbReference type="Rhea" id="RHEA:22608"/>
        <dbReference type="ChEBI" id="CHEBI:15377"/>
        <dbReference type="ChEBI" id="CHEBI:30031"/>
        <dbReference type="ChEBI" id="CHEBI:57609"/>
        <dbReference type="ChEBI" id="CHEBI:58087"/>
        <dbReference type="EC" id="3.5.1.18"/>
    </reaction>
</comment>
<evidence type="ECO:0000256" key="5">
    <source>
        <dbReference type="ARBA" id="ARBA00022391"/>
    </source>
</evidence>
<dbReference type="EMBL" id="PIPJ01000002">
    <property type="protein sequence ID" value="RUO22222.1"/>
    <property type="molecule type" value="Genomic_DNA"/>
</dbReference>
<evidence type="ECO:0000256" key="9">
    <source>
        <dbReference type="ARBA" id="ARBA00022833"/>
    </source>
</evidence>
<evidence type="ECO:0000256" key="8">
    <source>
        <dbReference type="ARBA" id="ARBA00022801"/>
    </source>
</evidence>
<dbReference type="AlphaFoldDB" id="A0A432VZQ9"/>